<evidence type="ECO:0000313" key="5">
    <source>
        <dbReference type="EMBL" id="SEP04038.1"/>
    </source>
</evidence>
<dbReference type="PANTHER" id="PTHR46268">
    <property type="entry name" value="STRESS RESPONSE PROTEIN NHAX"/>
    <property type="match status" value="1"/>
</dbReference>
<reference evidence="5 6" key="1">
    <citation type="submission" date="2016-10" db="EMBL/GenBank/DDBJ databases">
        <authorList>
            <person name="de Groot N.N."/>
        </authorList>
    </citation>
    <scope>NUCLEOTIDE SEQUENCE [LARGE SCALE GENOMIC DNA]</scope>
    <source>
        <strain evidence="5 6">CGMCC 1.6291</strain>
    </source>
</reference>
<dbReference type="SUPFAM" id="SSF52402">
    <property type="entry name" value="Adenine nucleotide alpha hydrolases-like"/>
    <property type="match status" value="2"/>
</dbReference>
<dbReference type="Proteomes" id="UP000199657">
    <property type="component" value="Unassembled WGS sequence"/>
</dbReference>
<dbReference type="CDD" id="cd00293">
    <property type="entry name" value="USP-like"/>
    <property type="match status" value="2"/>
</dbReference>
<dbReference type="STRING" id="406100.SAMN04488052_10773"/>
<dbReference type="RefSeq" id="WP_171909939.1">
    <property type="nucleotide sequence ID" value="NZ_FOEG01000007.1"/>
</dbReference>
<evidence type="ECO:0000256" key="1">
    <source>
        <dbReference type="ARBA" id="ARBA00008791"/>
    </source>
</evidence>
<dbReference type="EMBL" id="FOEG01000007">
    <property type="protein sequence ID" value="SEP04038.1"/>
    <property type="molecule type" value="Genomic_DNA"/>
</dbReference>
<evidence type="ECO:0000256" key="3">
    <source>
        <dbReference type="ARBA" id="ARBA00022840"/>
    </source>
</evidence>
<dbReference type="AlphaFoldDB" id="A0A1H8UN54"/>
<keyword evidence="3" id="KW-0067">ATP-binding</keyword>
<keyword evidence="2" id="KW-0547">Nucleotide-binding</keyword>
<dbReference type="Gene3D" id="3.40.50.620">
    <property type="entry name" value="HUPs"/>
    <property type="match status" value="2"/>
</dbReference>
<evidence type="ECO:0000256" key="2">
    <source>
        <dbReference type="ARBA" id="ARBA00022741"/>
    </source>
</evidence>
<dbReference type="PRINTS" id="PR01438">
    <property type="entry name" value="UNVRSLSTRESS"/>
</dbReference>
<evidence type="ECO:0000313" key="6">
    <source>
        <dbReference type="Proteomes" id="UP000199657"/>
    </source>
</evidence>
<gene>
    <name evidence="5" type="ORF">SAMN04488052_10773</name>
</gene>
<name>A0A1H8UN54_9GAMM</name>
<accession>A0A1H8UN54</accession>
<comment type="similarity">
    <text evidence="1">Belongs to the universal stress protein A family.</text>
</comment>
<feature type="domain" description="UspA" evidence="4">
    <location>
        <begin position="6"/>
        <end position="130"/>
    </location>
</feature>
<feature type="domain" description="UspA" evidence="4">
    <location>
        <begin position="143"/>
        <end position="274"/>
    </location>
</feature>
<dbReference type="GO" id="GO:0005524">
    <property type="term" value="F:ATP binding"/>
    <property type="evidence" value="ECO:0007669"/>
    <property type="project" value="UniProtKB-KW"/>
</dbReference>
<dbReference type="InterPro" id="IPR006015">
    <property type="entry name" value="Universal_stress_UspA"/>
</dbReference>
<dbReference type="InterPro" id="IPR006016">
    <property type="entry name" value="UspA"/>
</dbReference>
<protein>
    <submittedName>
        <fullName evidence="5">Nucleotide-binding universal stress protein, UspA family</fullName>
    </submittedName>
</protein>
<keyword evidence="6" id="KW-1185">Reference proteome</keyword>
<dbReference type="PANTHER" id="PTHR46268:SF27">
    <property type="entry name" value="UNIVERSAL STRESS PROTEIN RV2623"/>
    <property type="match status" value="1"/>
</dbReference>
<sequence>MTAADIIVPVERTPRSLRAIAPARALAEQTGRGIHLLTVIPTESSDEDRRRELGQEARDHGIEPSRISVIKADLNTVPVGAEEGALWGAIAEAPDALICMATHARGAVGDMLLGSVATDVLNRAGRPVILTGPRLNADWAGPIRTLVVCLDGSPLSEAIIPPAAELARDTGAELFLVQAQEPDVHASALSADTTESGYVQRIARQIQKDYGLQANWDVLHGTRPARAISEYVAAMPGAMVCMTTHGRTGLGKLAFGSVARDVIHDVHCPVLAYRPTQTG</sequence>
<evidence type="ECO:0000259" key="4">
    <source>
        <dbReference type="Pfam" id="PF00582"/>
    </source>
</evidence>
<dbReference type="InterPro" id="IPR014729">
    <property type="entry name" value="Rossmann-like_a/b/a_fold"/>
</dbReference>
<dbReference type="Pfam" id="PF00582">
    <property type="entry name" value="Usp"/>
    <property type="match status" value="2"/>
</dbReference>
<proteinExistence type="inferred from homology"/>
<organism evidence="5 6">
    <name type="scientific">Aquisalimonas asiatica</name>
    <dbReference type="NCBI Taxonomy" id="406100"/>
    <lineage>
        <taxon>Bacteria</taxon>
        <taxon>Pseudomonadati</taxon>
        <taxon>Pseudomonadota</taxon>
        <taxon>Gammaproteobacteria</taxon>
        <taxon>Chromatiales</taxon>
        <taxon>Ectothiorhodospiraceae</taxon>
        <taxon>Aquisalimonas</taxon>
    </lineage>
</organism>